<dbReference type="Pfam" id="PF04203">
    <property type="entry name" value="Sortase"/>
    <property type="match status" value="1"/>
</dbReference>
<dbReference type="InterPro" id="IPR023365">
    <property type="entry name" value="Sortase_dom-sf"/>
</dbReference>
<dbReference type="AlphaFoldDB" id="A0A5D4RNK5"/>
<dbReference type="InterPro" id="IPR005754">
    <property type="entry name" value="Sortase"/>
</dbReference>
<organism evidence="3 4">
    <name type="scientific">Bacillus infantis</name>
    <dbReference type="NCBI Taxonomy" id="324767"/>
    <lineage>
        <taxon>Bacteria</taxon>
        <taxon>Bacillati</taxon>
        <taxon>Bacillota</taxon>
        <taxon>Bacilli</taxon>
        <taxon>Bacillales</taxon>
        <taxon>Bacillaceae</taxon>
        <taxon>Bacillus</taxon>
    </lineage>
</organism>
<dbReference type="Gene3D" id="2.40.260.10">
    <property type="entry name" value="Sortase"/>
    <property type="match status" value="1"/>
</dbReference>
<dbReference type="Proteomes" id="UP000322139">
    <property type="component" value="Unassembled WGS sequence"/>
</dbReference>
<proteinExistence type="predicted"/>
<feature type="active site" description="Acyl-thioester intermediate" evidence="2">
    <location>
        <position position="172"/>
    </location>
</feature>
<dbReference type="GO" id="GO:0016787">
    <property type="term" value="F:hydrolase activity"/>
    <property type="evidence" value="ECO:0007669"/>
    <property type="project" value="UniProtKB-KW"/>
</dbReference>
<comment type="caution">
    <text evidence="3">The sequence shown here is derived from an EMBL/GenBank/DDBJ whole genome shotgun (WGS) entry which is preliminary data.</text>
</comment>
<gene>
    <name evidence="3" type="ORF">FZD51_00365</name>
</gene>
<dbReference type="NCBIfam" id="TIGR01076">
    <property type="entry name" value="sortase_fam"/>
    <property type="match status" value="1"/>
</dbReference>
<accession>A0A5D4RNK5</accession>
<dbReference type="CDD" id="cd06166">
    <property type="entry name" value="Sortase_D_2"/>
    <property type="match status" value="1"/>
</dbReference>
<keyword evidence="1" id="KW-0378">Hydrolase</keyword>
<name>A0A5D4RNK5_9BACI</name>
<reference evidence="3 4" key="1">
    <citation type="submission" date="2019-08" db="EMBL/GenBank/DDBJ databases">
        <title>Bacillus genomes from the desert of Cuatro Cienegas, Coahuila.</title>
        <authorList>
            <person name="Olmedo-Alvarez G."/>
        </authorList>
    </citation>
    <scope>NUCLEOTIDE SEQUENCE [LARGE SCALE GENOMIC DNA]</scope>
    <source>
        <strain evidence="3 4">CH446_14T</strain>
    </source>
</reference>
<evidence type="ECO:0000313" key="3">
    <source>
        <dbReference type="EMBL" id="TYS51941.1"/>
    </source>
</evidence>
<dbReference type="InterPro" id="IPR042000">
    <property type="entry name" value="Sortase_D_2"/>
</dbReference>
<dbReference type="SUPFAM" id="SSF63817">
    <property type="entry name" value="Sortase"/>
    <property type="match status" value="1"/>
</dbReference>
<dbReference type="RefSeq" id="WP_148972931.1">
    <property type="nucleotide sequence ID" value="NZ_JBNIKU010000012.1"/>
</dbReference>
<evidence type="ECO:0000256" key="2">
    <source>
        <dbReference type="PIRSR" id="PIRSR605754-1"/>
    </source>
</evidence>
<sequence length="193" mass="21901">MKRTGAFLIFLGCLLLIYLGYGKAEQQSEMQELIKEIEQLAISDPVSNKAKTVKASSNKSNQWILTIPEIALELPVLEGTTPEILDKAAGRLESSGQLARTGQNFVIAAHRSHQFGQFFNRLDELMIGDEINITEGEKTYRYIINEKKVILPDQIEYLSPQKNKSMLTLVTCHPRYSDKKRLLVFSELAEKRD</sequence>
<feature type="active site" description="Proton donor/acceptor" evidence="2">
    <location>
        <position position="110"/>
    </location>
</feature>
<protein>
    <submittedName>
        <fullName evidence="3">Class D sortase</fullName>
    </submittedName>
</protein>
<dbReference type="EMBL" id="VTER01000001">
    <property type="protein sequence ID" value="TYS51941.1"/>
    <property type="molecule type" value="Genomic_DNA"/>
</dbReference>
<evidence type="ECO:0000313" key="4">
    <source>
        <dbReference type="Proteomes" id="UP000322139"/>
    </source>
</evidence>
<evidence type="ECO:0000256" key="1">
    <source>
        <dbReference type="ARBA" id="ARBA00022801"/>
    </source>
</evidence>